<dbReference type="RefSeq" id="WP_119775358.1">
    <property type="nucleotide sequence ID" value="NZ_QYUK01000008.1"/>
</dbReference>
<comment type="catalytic activity">
    <reaction evidence="19">
        <text>10-formyltetrahydrofolyl-(gamma-L-Glu)(n) + L-glutamate + ATP = 10-formyltetrahydrofolyl-(gamma-L-Glu)(n+1) + ADP + phosphate + H(+)</text>
        <dbReference type="Rhea" id="RHEA:51904"/>
        <dbReference type="Rhea" id="RHEA-COMP:13088"/>
        <dbReference type="Rhea" id="RHEA-COMP:14300"/>
        <dbReference type="ChEBI" id="CHEBI:15378"/>
        <dbReference type="ChEBI" id="CHEBI:29985"/>
        <dbReference type="ChEBI" id="CHEBI:30616"/>
        <dbReference type="ChEBI" id="CHEBI:43474"/>
        <dbReference type="ChEBI" id="CHEBI:134413"/>
        <dbReference type="ChEBI" id="CHEBI:456216"/>
        <dbReference type="EC" id="6.3.2.17"/>
    </reaction>
</comment>
<dbReference type="InterPro" id="IPR018109">
    <property type="entry name" value="Folylpolyglutamate_synth_CS"/>
</dbReference>
<dbReference type="GO" id="GO:0046872">
    <property type="term" value="F:metal ion binding"/>
    <property type="evidence" value="ECO:0007669"/>
    <property type="project" value="UniProtKB-KW"/>
</dbReference>
<keyword evidence="26" id="KW-1185">Reference proteome</keyword>
<dbReference type="PANTHER" id="PTHR11136">
    <property type="entry name" value="FOLYLPOLYGLUTAMATE SYNTHASE-RELATED"/>
    <property type="match status" value="1"/>
</dbReference>
<keyword evidence="13" id="KW-0460">Magnesium</keyword>
<dbReference type="EC" id="6.3.2.12" evidence="6"/>
<dbReference type="Pfam" id="PF02875">
    <property type="entry name" value="Mur_ligase_C"/>
    <property type="match status" value="1"/>
</dbReference>
<evidence type="ECO:0000256" key="20">
    <source>
        <dbReference type="ARBA" id="ARBA00049035"/>
    </source>
</evidence>
<comment type="pathway">
    <text evidence="3">Cofactor biosynthesis; tetrahydrofolate biosynthesis; 7,8-dihydrofolate from 2-amino-4-hydroxy-6-hydroxymethyl-7,8-dihydropteridine diphosphate and 4-aminobenzoate: step 2/2.</text>
</comment>
<comment type="catalytic activity">
    <reaction evidence="20">
        <text>(6R)-5,10-methylenetetrahydrofolyl-(gamma-L-Glu)(n) + L-glutamate + ATP = (6R)-5,10-methylenetetrahydrofolyl-(gamma-L-Glu)(n+1) + ADP + phosphate + H(+)</text>
        <dbReference type="Rhea" id="RHEA:51912"/>
        <dbReference type="Rhea" id="RHEA-COMP:13257"/>
        <dbReference type="Rhea" id="RHEA-COMP:13258"/>
        <dbReference type="ChEBI" id="CHEBI:15378"/>
        <dbReference type="ChEBI" id="CHEBI:29985"/>
        <dbReference type="ChEBI" id="CHEBI:30616"/>
        <dbReference type="ChEBI" id="CHEBI:43474"/>
        <dbReference type="ChEBI" id="CHEBI:136572"/>
        <dbReference type="ChEBI" id="CHEBI:456216"/>
        <dbReference type="EC" id="6.3.2.17"/>
    </reaction>
</comment>
<evidence type="ECO:0000256" key="10">
    <source>
        <dbReference type="ARBA" id="ARBA00022723"/>
    </source>
</evidence>
<evidence type="ECO:0000256" key="8">
    <source>
        <dbReference type="ARBA" id="ARBA00019357"/>
    </source>
</evidence>
<dbReference type="GO" id="GO:0005737">
    <property type="term" value="C:cytoplasm"/>
    <property type="evidence" value="ECO:0007669"/>
    <property type="project" value="TreeGrafter"/>
</dbReference>
<proteinExistence type="inferred from homology"/>
<dbReference type="GO" id="GO:0046656">
    <property type="term" value="P:folic acid biosynthetic process"/>
    <property type="evidence" value="ECO:0007669"/>
    <property type="project" value="UniProtKB-KW"/>
</dbReference>
<feature type="domain" description="Mur ligase C-terminal" evidence="23">
    <location>
        <begin position="304"/>
        <end position="409"/>
    </location>
</feature>
<evidence type="ECO:0000256" key="3">
    <source>
        <dbReference type="ARBA" id="ARBA00004799"/>
    </source>
</evidence>
<dbReference type="UniPathway" id="UPA00077">
    <property type="reaction ID" value="UER00157"/>
</dbReference>
<dbReference type="Gene3D" id="3.90.190.20">
    <property type="entry name" value="Mur ligase, C-terminal domain"/>
    <property type="match status" value="1"/>
</dbReference>
<dbReference type="Pfam" id="PF08245">
    <property type="entry name" value="Mur_ligase_M"/>
    <property type="match status" value="1"/>
</dbReference>
<dbReference type="InterPro" id="IPR036615">
    <property type="entry name" value="Mur_ligase_C_dom_sf"/>
</dbReference>
<dbReference type="PIRSF" id="PIRSF001563">
    <property type="entry name" value="Folylpolyglu_synth"/>
    <property type="match status" value="1"/>
</dbReference>
<evidence type="ECO:0000256" key="5">
    <source>
        <dbReference type="ARBA" id="ARBA00008276"/>
    </source>
</evidence>
<dbReference type="GO" id="GO:0008841">
    <property type="term" value="F:dihydrofolate synthase activity"/>
    <property type="evidence" value="ECO:0007669"/>
    <property type="project" value="UniProtKB-EC"/>
</dbReference>
<dbReference type="InterPro" id="IPR036565">
    <property type="entry name" value="Mur-like_cat_sf"/>
</dbReference>
<dbReference type="SUPFAM" id="SSF53623">
    <property type="entry name" value="MurD-like peptide ligases, catalytic domain"/>
    <property type="match status" value="1"/>
</dbReference>
<dbReference type="EC" id="6.3.2.17" evidence="7"/>
<comment type="caution">
    <text evidence="25">The sequence shown here is derived from an EMBL/GenBank/DDBJ whole genome shotgun (WGS) entry which is preliminary data.</text>
</comment>
<keyword evidence="11 22" id="KW-0547">Nucleotide-binding</keyword>
<keyword evidence="14" id="KW-0289">Folate biosynthesis</keyword>
<gene>
    <name evidence="25" type="ORF">D3874_00625</name>
</gene>
<evidence type="ECO:0000256" key="7">
    <source>
        <dbReference type="ARBA" id="ARBA00013025"/>
    </source>
</evidence>
<evidence type="ECO:0000256" key="18">
    <source>
        <dbReference type="ARBA" id="ARBA00047493"/>
    </source>
</evidence>
<dbReference type="SUPFAM" id="SSF53244">
    <property type="entry name" value="MurD-like peptide ligases, peptide-binding domain"/>
    <property type="match status" value="1"/>
</dbReference>
<dbReference type="GO" id="GO:0004326">
    <property type="term" value="F:tetrahydrofolylpolyglutamate synthase activity"/>
    <property type="evidence" value="ECO:0007669"/>
    <property type="project" value="UniProtKB-EC"/>
</dbReference>
<evidence type="ECO:0000259" key="23">
    <source>
        <dbReference type="Pfam" id="PF02875"/>
    </source>
</evidence>
<evidence type="ECO:0000256" key="9">
    <source>
        <dbReference type="ARBA" id="ARBA00022598"/>
    </source>
</evidence>
<evidence type="ECO:0000256" key="11">
    <source>
        <dbReference type="ARBA" id="ARBA00022741"/>
    </source>
</evidence>
<dbReference type="GO" id="GO:0046654">
    <property type="term" value="P:tetrahydrofolate biosynthetic process"/>
    <property type="evidence" value="ECO:0007669"/>
    <property type="project" value="UniProtKB-UniPathway"/>
</dbReference>
<dbReference type="InterPro" id="IPR004101">
    <property type="entry name" value="Mur_ligase_C"/>
</dbReference>
<comment type="function">
    <text evidence="2">Functions in two distinct reactions of the de novo folate biosynthetic pathway. Catalyzes the addition of a glutamate residue to dihydropteroate (7,8-dihydropteroate or H2Pte) to form dihydrofolate (7,8-dihydrofolate monoglutamate or H2Pte-Glu). Also catalyzes successive additions of L-glutamate to tetrahydrofolate or 10-formyltetrahydrofolate or 5,10-methylenetetrahydrofolate, leading to folylpolyglutamate derivatives.</text>
</comment>
<evidence type="ECO:0000256" key="22">
    <source>
        <dbReference type="PIRNR" id="PIRNR001563"/>
    </source>
</evidence>
<dbReference type="GO" id="GO:0005524">
    <property type="term" value="F:ATP binding"/>
    <property type="evidence" value="ECO:0007669"/>
    <property type="project" value="UniProtKB-KW"/>
</dbReference>
<evidence type="ECO:0000256" key="6">
    <source>
        <dbReference type="ARBA" id="ARBA00013023"/>
    </source>
</evidence>
<dbReference type="AlphaFoldDB" id="A0A418WT16"/>
<comment type="cofactor">
    <cofactor evidence="1">
        <name>Mg(2+)</name>
        <dbReference type="ChEBI" id="CHEBI:18420"/>
    </cofactor>
</comment>
<evidence type="ECO:0000256" key="12">
    <source>
        <dbReference type="ARBA" id="ARBA00022840"/>
    </source>
</evidence>
<evidence type="ECO:0000256" key="15">
    <source>
        <dbReference type="ARBA" id="ARBA00030048"/>
    </source>
</evidence>
<evidence type="ECO:0000259" key="24">
    <source>
        <dbReference type="Pfam" id="PF08245"/>
    </source>
</evidence>
<dbReference type="NCBIfam" id="TIGR01499">
    <property type="entry name" value="folC"/>
    <property type="match status" value="1"/>
</dbReference>
<evidence type="ECO:0000313" key="25">
    <source>
        <dbReference type="EMBL" id="RJF94391.1"/>
    </source>
</evidence>
<evidence type="ECO:0000256" key="16">
    <source>
        <dbReference type="ARBA" id="ARBA00030592"/>
    </source>
</evidence>
<dbReference type="FunFam" id="3.40.1190.10:FF:000011">
    <property type="entry name" value="Folylpolyglutamate synthase/dihydrofolate synthase"/>
    <property type="match status" value="1"/>
</dbReference>
<dbReference type="PANTHER" id="PTHR11136:SF0">
    <property type="entry name" value="DIHYDROFOLATE SYNTHETASE-RELATED"/>
    <property type="match status" value="1"/>
</dbReference>
<keyword evidence="12 22" id="KW-0067">ATP-binding</keyword>
<dbReference type="InterPro" id="IPR013221">
    <property type="entry name" value="Mur_ligase_cen"/>
</dbReference>
<protein>
    <recommendedName>
        <fullName evidence="8">Dihydrofolate synthase/folylpolyglutamate synthase</fullName>
        <ecNumber evidence="6">6.3.2.12</ecNumber>
        <ecNumber evidence="7">6.3.2.17</ecNumber>
    </recommendedName>
    <alternativeName>
        <fullName evidence="17">Folylpoly-gamma-glutamate synthetase-dihydrofolate synthetase</fullName>
    </alternativeName>
    <alternativeName>
        <fullName evidence="15">Folylpolyglutamate synthetase</fullName>
    </alternativeName>
    <alternativeName>
        <fullName evidence="16">Tetrahydrofolylpolyglutamate synthase</fullName>
    </alternativeName>
</protein>
<reference evidence="25 26" key="1">
    <citation type="submission" date="2018-09" db="EMBL/GenBank/DDBJ databases">
        <authorList>
            <person name="Zhu H."/>
        </authorList>
    </citation>
    <scope>NUCLEOTIDE SEQUENCE [LARGE SCALE GENOMIC DNA]</scope>
    <source>
        <strain evidence="25 26">K1W22B-8</strain>
    </source>
</reference>
<keyword evidence="9 22" id="KW-0436">Ligase</keyword>
<name>A0A418WT16_9PROT</name>
<evidence type="ECO:0000256" key="4">
    <source>
        <dbReference type="ARBA" id="ARBA00005150"/>
    </source>
</evidence>
<evidence type="ECO:0000256" key="2">
    <source>
        <dbReference type="ARBA" id="ARBA00002714"/>
    </source>
</evidence>
<dbReference type="EMBL" id="QYUK01000008">
    <property type="protein sequence ID" value="RJF94391.1"/>
    <property type="molecule type" value="Genomic_DNA"/>
</dbReference>
<accession>A0A418WT16</accession>
<comment type="similarity">
    <text evidence="5 22">Belongs to the folylpolyglutamate synthase family.</text>
</comment>
<comment type="catalytic activity">
    <reaction evidence="21">
        <text>7,8-dihydropteroate + L-glutamate + ATP = 7,8-dihydrofolate + ADP + phosphate + H(+)</text>
        <dbReference type="Rhea" id="RHEA:23584"/>
        <dbReference type="ChEBI" id="CHEBI:15378"/>
        <dbReference type="ChEBI" id="CHEBI:17839"/>
        <dbReference type="ChEBI" id="CHEBI:29985"/>
        <dbReference type="ChEBI" id="CHEBI:30616"/>
        <dbReference type="ChEBI" id="CHEBI:43474"/>
        <dbReference type="ChEBI" id="CHEBI:57451"/>
        <dbReference type="ChEBI" id="CHEBI:456216"/>
        <dbReference type="EC" id="6.3.2.12"/>
    </reaction>
</comment>
<comment type="catalytic activity">
    <reaction evidence="18">
        <text>(6S)-5,6,7,8-tetrahydrofolyl-(gamma-L-Glu)(n) + L-glutamate + ATP = (6S)-5,6,7,8-tetrahydrofolyl-(gamma-L-Glu)(n+1) + ADP + phosphate + H(+)</text>
        <dbReference type="Rhea" id="RHEA:10580"/>
        <dbReference type="Rhea" id="RHEA-COMP:14738"/>
        <dbReference type="Rhea" id="RHEA-COMP:14740"/>
        <dbReference type="ChEBI" id="CHEBI:15378"/>
        <dbReference type="ChEBI" id="CHEBI:29985"/>
        <dbReference type="ChEBI" id="CHEBI:30616"/>
        <dbReference type="ChEBI" id="CHEBI:43474"/>
        <dbReference type="ChEBI" id="CHEBI:141005"/>
        <dbReference type="ChEBI" id="CHEBI:456216"/>
        <dbReference type="EC" id="6.3.2.17"/>
    </reaction>
</comment>
<evidence type="ECO:0000313" key="26">
    <source>
        <dbReference type="Proteomes" id="UP000284605"/>
    </source>
</evidence>
<evidence type="ECO:0000256" key="1">
    <source>
        <dbReference type="ARBA" id="ARBA00001946"/>
    </source>
</evidence>
<keyword evidence="10" id="KW-0479">Metal-binding</keyword>
<dbReference type="OrthoDB" id="9809356at2"/>
<evidence type="ECO:0000256" key="19">
    <source>
        <dbReference type="ARBA" id="ARBA00047808"/>
    </source>
</evidence>
<dbReference type="Proteomes" id="UP000284605">
    <property type="component" value="Unassembled WGS sequence"/>
</dbReference>
<evidence type="ECO:0000256" key="14">
    <source>
        <dbReference type="ARBA" id="ARBA00022909"/>
    </source>
</evidence>
<sequence length="421" mass="43788">MTSDLVLERLTRLHPKKIDLSLGRMERLLARLGHPERDLPPVIHVAGTNGKGSTVAYLRAIGEAAGLRVHAYTSPHLVRFHERIRLAGQLIDEAALIALLEECERANGEAPITFFEVTTAAAFLAFARNPADLLLLEVGLGGRLDATNVVARPHLSVITPVDLDHREFLGDDIKAIAAEKAGILKPDVPAVIGPQPAEALGVIAAQADLLDAPLIIAGIDFQYAATDEGFRFARPGQPAWHLPRPSLAGPHQIANAATAAAAALLLDLPAPAIEAGIAGAQWPARLQRLKTGPLVALMPAGGELWLDGGHNPHAARALAAALAAMDARPLVLVTGLLSTKDAAGYFGAFRDLAPKVVTVTIPGEAAARPAEEIAAAAIEAGLSATAAPDLASAVAQAARLGTRVMICGSLYLAGRVLADNG</sequence>
<dbReference type="PROSITE" id="PS01012">
    <property type="entry name" value="FOLYLPOLYGLU_SYNT_2"/>
    <property type="match status" value="1"/>
</dbReference>
<evidence type="ECO:0000256" key="17">
    <source>
        <dbReference type="ARBA" id="ARBA00032510"/>
    </source>
</evidence>
<evidence type="ECO:0000256" key="21">
    <source>
        <dbReference type="ARBA" id="ARBA00049161"/>
    </source>
</evidence>
<dbReference type="InterPro" id="IPR001645">
    <property type="entry name" value="Folylpolyglutamate_synth"/>
</dbReference>
<organism evidence="25 26">
    <name type="scientific">Oleomonas cavernae</name>
    <dbReference type="NCBI Taxonomy" id="2320859"/>
    <lineage>
        <taxon>Bacteria</taxon>
        <taxon>Pseudomonadati</taxon>
        <taxon>Pseudomonadota</taxon>
        <taxon>Alphaproteobacteria</taxon>
        <taxon>Acetobacterales</taxon>
        <taxon>Acetobacteraceae</taxon>
        <taxon>Oleomonas</taxon>
    </lineage>
</organism>
<feature type="domain" description="Mur ligase central" evidence="24">
    <location>
        <begin position="45"/>
        <end position="185"/>
    </location>
</feature>
<evidence type="ECO:0000256" key="13">
    <source>
        <dbReference type="ARBA" id="ARBA00022842"/>
    </source>
</evidence>
<comment type="pathway">
    <text evidence="4">Cofactor biosynthesis; tetrahydrofolylpolyglutamate biosynthesis.</text>
</comment>
<dbReference type="Gene3D" id="3.40.1190.10">
    <property type="entry name" value="Mur-like, catalytic domain"/>
    <property type="match status" value="1"/>
</dbReference>